<gene>
    <name evidence="16" type="ORF">GB2207_09386</name>
</gene>
<evidence type="ECO:0000256" key="6">
    <source>
        <dbReference type="ARBA" id="ARBA00022801"/>
    </source>
</evidence>
<dbReference type="AlphaFoldDB" id="Q1YUP6"/>
<dbReference type="GO" id="GO:0019693">
    <property type="term" value="P:ribose phosphate metabolic process"/>
    <property type="evidence" value="ECO:0007669"/>
    <property type="project" value="TreeGrafter"/>
</dbReference>
<keyword evidence="17" id="KW-1185">Reference proteome</keyword>
<dbReference type="EC" id="3.6.1.13" evidence="3"/>
<dbReference type="InterPro" id="IPR000086">
    <property type="entry name" value="NUDIX_hydrolase_dom"/>
</dbReference>
<dbReference type="GO" id="GO:0019144">
    <property type="term" value="F:ADP-sugar diphosphatase activity"/>
    <property type="evidence" value="ECO:0007669"/>
    <property type="project" value="TreeGrafter"/>
</dbReference>
<dbReference type="PANTHER" id="PTHR11839:SF5">
    <property type="entry name" value="ADP-RIBOSE PYROPHOSPHATASE"/>
    <property type="match status" value="1"/>
</dbReference>
<comment type="function">
    <text evidence="8">Acts on ADP-mannose and ADP-glucose as well as ADP-ribose. Prevents glycogen biosynthesis. The reaction catalyzed by this enzyme is a limiting step of the gluconeogenic process.</text>
</comment>
<evidence type="ECO:0000313" key="16">
    <source>
        <dbReference type="EMBL" id="EAS48012.1"/>
    </source>
</evidence>
<dbReference type="PANTHER" id="PTHR11839">
    <property type="entry name" value="UDP/ADP-SUGAR PYROPHOSPHATASE"/>
    <property type="match status" value="1"/>
</dbReference>
<evidence type="ECO:0000256" key="2">
    <source>
        <dbReference type="ARBA" id="ARBA00007482"/>
    </source>
</evidence>
<dbReference type="CDD" id="cd24155">
    <property type="entry name" value="NUDIX_ADPRase"/>
    <property type="match status" value="1"/>
</dbReference>
<feature type="binding site" evidence="13">
    <location>
        <position position="112"/>
    </location>
    <ligand>
        <name>Mg(2+)</name>
        <dbReference type="ChEBI" id="CHEBI:18420"/>
        <label>1</label>
    </ligand>
</feature>
<dbReference type="Proteomes" id="UP000005555">
    <property type="component" value="Unassembled WGS sequence"/>
</dbReference>
<evidence type="ECO:0000256" key="3">
    <source>
        <dbReference type="ARBA" id="ARBA00012453"/>
    </source>
</evidence>
<feature type="domain" description="Nudix hydrolase" evidence="15">
    <location>
        <begin position="51"/>
        <end position="194"/>
    </location>
</feature>
<evidence type="ECO:0000256" key="13">
    <source>
        <dbReference type="PIRSR" id="PIRSR604385-2"/>
    </source>
</evidence>
<dbReference type="PROSITE" id="PS51462">
    <property type="entry name" value="NUDIX"/>
    <property type="match status" value="1"/>
</dbReference>
<dbReference type="Gene3D" id="3.90.79.10">
    <property type="entry name" value="Nucleoside Triphosphate Pyrophosphohydrolase"/>
    <property type="match status" value="1"/>
</dbReference>
<comment type="caution">
    <text evidence="16">The sequence shown here is derived from an EMBL/GenBank/DDBJ whole genome shotgun (WGS) entry which is preliminary data.</text>
</comment>
<comment type="cofactor">
    <cofactor evidence="1 13">
        <name>Mg(2+)</name>
        <dbReference type="ChEBI" id="CHEBI:18420"/>
    </cofactor>
</comment>
<dbReference type="EMBL" id="AAPI01000001">
    <property type="protein sequence ID" value="EAS48012.1"/>
    <property type="molecule type" value="Genomic_DNA"/>
</dbReference>
<evidence type="ECO:0000256" key="14">
    <source>
        <dbReference type="PIRSR" id="PIRSR604385-3"/>
    </source>
</evidence>
<evidence type="ECO:0000256" key="12">
    <source>
        <dbReference type="ARBA" id="ARBA00049546"/>
    </source>
</evidence>
<dbReference type="HOGENOM" id="CLU_062658_6_1_6"/>
<evidence type="ECO:0000256" key="4">
    <source>
        <dbReference type="ARBA" id="ARBA00013297"/>
    </source>
</evidence>
<dbReference type="InterPro" id="IPR004385">
    <property type="entry name" value="NDP_pyrophosphatase"/>
</dbReference>
<evidence type="ECO:0000256" key="11">
    <source>
        <dbReference type="ARBA" id="ARBA00033056"/>
    </source>
</evidence>
<evidence type="ECO:0000256" key="5">
    <source>
        <dbReference type="ARBA" id="ARBA00022723"/>
    </source>
</evidence>
<dbReference type="SUPFAM" id="SSF55811">
    <property type="entry name" value="Nudix"/>
    <property type="match status" value="1"/>
</dbReference>
<evidence type="ECO:0000256" key="1">
    <source>
        <dbReference type="ARBA" id="ARBA00001946"/>
    </source>
</evidence>
<proteinExistence type="inferred from homology"/>
<comment type="catalytic activity">
    <reaction evidence="12">
        <text>ADP-D-ribose + H2O = D-ribose 5-phosphate + AMP + 2 H(+)</text>
        <dbReference type="Rhea" id="RHEA:10412"/>
        <dbReference type="ChEBI" id="CHEBI:15377"/>
        <dbReference type="ChEBI" id="CHEBI:15378"/>
        <dbReference type="ChEBI" id="CHEBI:57967"/>
        <dbReference type="ChEBI" id="CHEBI:78346"/>
        <dbReference type="ChEBI" id="CHEBI:456215"/>
        <dbReference type="EC" id="3.6.1.13"/>
    </reaction>
</comment>
<keyword evidence="6" id="KW-0378">Hydrolase</keyword>
<sequence length="204" mass="23061">MDKKHRFGPSDYRLKSTETVFQGFFKMTRITVEHRLFGGGWSKPLRRELFQRGDAVGVLLYDPRNHQVGLIEQFRPGALNETRGPWQYEVIAGMIGPGESPEQVAVRELQEESGVEVEKLLPICDYLVSAGGTDEKMHLFCGLVDLSDRGGIFGLEGENEDILLQVWSYDEIMSAFSQGLLNSAAMSVALFWLQLNHQRLRPES</sequence>
<feature type="binding site" evidence="13">
    <location>
        <position position="160"/>
    </location>
    <ligand>
        <name>Mg(2+)</name>
        <dbReference type="ChEBI" id="CHEBI:18420"/>
        <label>1</label>
    </ligand>
</feature>
<evidence type="ECO:0000256" key="10">
    <source>
        <dbReference type="ARBA" id="ARBA00030308"/>
    </source>
</evidence>
<keyword evidence="7 13" id="KW-0460">Magnesium</keyword>
<dbReference type="GO" id="GO:0005829">
    <property type="term" value="C:cytosol"/>
    <property type="evidence" value="ECO:0007669"/>
    <property type="project" value="TreeGrafter"/>
</dbReference>
<feature type="binding site" evidence="13">
    <location>
        <position position="108"/>
    </location>
    <ligand>
        <name>Mg(2+)</name>
        <dbReference type="ChEBI" id="CHEBI:18420"/>
        <label>1</label>
    </ligand>
</feature>
<dbReference type="InterPro" id="IPR015797">
    <property type="entry name" value="NUDIX_hydrolase-like_dom_sf"/>
</dbReference>
<dbReference type="InterPro" id="IPR020084">
    <property type="entry name" value="NUDIX_hydrolase_CS"/>
</dbReference>
<protein>
    <recommendedName>
        <fullName evidence="4">ADP-ribose pyrophosphatase</fullName>
        <ecNumber evidence="3">3.6.1.13</ecNumber>
    </recommendedName>
    <alternativeName>
        <fullName evidence="9">ADP-ribose diphosphatase</fullName>
    </alternativeName>
    <alternativeName>
        <fullName evidence="11">ADP-ribose phosphohydrolase</fullName>
    </alternativeName>
    <alternativeName>
        <fullName evidence="10">Adenosine diphosphoribose pyrophosphatase</fullName>
    </alternativeName>
</protein>
<dbReference type="STRING" id="314287.GB2207_09386"/>
<dbReference type="GO" id="GO:0006753">
    <property type="term" value="P:nucleoside phosphate metabolic process"/>
    <property type="evidence" value="ECO:0007669"/>
    <property type="project" value="TreeGrafter"/>
</dbReference>
<evidence type="ECO:0000256" key="9">
    <source>
        <dbReference type="ARBA" id="ARBA00030162"/>
    </source>
</evidence>
<evidence type="ECO:0000313" key="17">
    <source>
        <dbReference type="Proteomes" id="UP000005555"/>
    </source>
</evidence>
<feature type="short sequence motif" description="Nudix box" evidence="14">
    <location>
        <begin position="93"/>
        <end position="115"/>
    </location>
</feature>
<evidence type="ECO:0000256" key="8">
    <source>
        <dbReference type="ARBA" id="ARBA00025164"/>
    </source>
</evidence>
<feature type="binding site" evidence="13">
    <location>
        <position position="92"/>
    </location>
    <ligand>
        <name>Mg(2+)</name>
        <dbReference type="ChEBI" id="CHEBI:18420"/>
        <label>1</label>
    </ligand>
</feature>
<dbReference type="eggNOG" id="COG0494">
    <property type="taxonomic scope" value="Bacteria"/>
</dbReference>
<reference evidence="16 17" key="1">
    <citation type="submission" date="2006-03" db="EMBL/GenBank/DDBJ databases">
        <authorList>
            <person name="Giovannoni S.J."/>
            <person name="Cho J.-C."/>
            <person name="Ferriera S."/>
            <person name="Johnson J."/>
            <person name="Kravitz S."/>
            <person name="Halpern A."/>
            <person name="Remington K."/>
            <person name="Beeson K."/>
            <person name="Tran B."/>
            <person name="Rogers Y.-H."/>
            <person name="Friedman R."/>
            <person name="Venter J.C."/>
        </authorList>
    </citation>
    <scope>NUCLEOTIDE SEQUENCE [LARGE SCALE GENOMIC DNA]</scope>
    <source>
        <strain evidence="16 17">HTCC2207</strain>
    </source>
</reference>
<dbReference type="OrthoDB" id="5292471at2"/>
<dbReference type="GO" id="GO:0046872">
    <property type="term" value="F:metal ion binding"/>
    <property type="evidence" value="ECO:0007669"/>
    <property type="project" value="UniProtKB-KW"/>
</dbReference>
<name>Q1YUP6_9GAMM</name>
<dbReference type="NCBIfam" id="TIGR00052">
    <property type="entry name" value="nudix-type nucleoside diphosphatase, YffH/AdpP family"/>
    <property type="match status" value="1"/>
</dbReference>
<comment type="similarity">
    <text evidence="2">Belongs to the Nudix hydrolase family. NudF subfamily.</text>
</comment>
<evidence type="ECO:0000259" key="15">
    <source>
        <dbReference type="PROSITE" id="PS51462"/>
    </source>
</evidence>
<dbReference type="PROSITE" id="PS00893">
    <property type="entry name" value="NUDIX_BOX"/>
    <property type="match status" value="1"/>
</dbReference>
<dbReference type="Pfam" id="PF00293">
    <property type="entry name" value="NUDIX"/>
    <property type="match status" value="1"/>
</dbReference>
<organism evidence="16 17">
    <name type="scientific">gamma proteobacterium HTCC2207</name>
    <dbReference type="NCBI Taxonomy" id="314287"/>
    <lineage>
        <taxon>Bacteria</taxon>
        <taxon>Pseudomonadati</taxon>
        <taxon>Pseudomonadota</taxon>
        <taxon>Gammaproteobacteria</taxon>
        <taxon>Cellvibrionales</taxon>
        <taxon>Porticoccaceae</taxon>
        <taxon>SAR92 clade</taxon>
    </lineage>
</organism>
<keyword evidence="5 13" id="KW-0479">Metal-binding</keyword>
<evidence type="ECO:0000256" key="7">
    <source>
        <dbReference type="ARBA" id="ARBA00022842"/>
    </source>
</evidence>
<accession>Q1YUP6</accession>
<dbReference type="GO" id="GO:0047631">
    <property type="term" value="F:ADP-ribose diphosphatase activity"/>
    <property type="evidence" value="ECO:0007669"/>
    <property type="project" value="UniProtKB-EC"/>
</dbReference>